<keyword evidence="15" id="KW-0408">Iron</keyword>
<dbReference type="eggNOG" id="COG1018">
    <property type="taxonomic scope" value="Bacteria"/>
</dbReference>
<keyword evidence="16" id="KW-0520">NAD</keyword>
<keyword evidence="10" id="KW-0285">Flavoprotein</keyword>
<comment type="cofactor">
    <cofactor evidence="1">
        <name>heme b</name>
        <dbReference type="ChEBI" id="CHEBI:60344"/>
    </cofactor>
</comment>
<evidence type="ECO:0000256" key="3">
    <source>
        <dbReference type="ARBA" id="ARBA00006401"/>
    </source>
</evidence>
<evidence type="ECO:0000256" key="22">
    <source>
        <dbReference type="ARBA" id="ARBA00049433"/>
    </source>
</evidence>
<dbReference type="OrthoDB" id="9801223at2"/>
<evidence type="ECO:0000256" key="13">
    <source>
        <dbReference type="ARBA" id="ARBA00022857"/>
    </source>
</evidence>
<dbReference type="SUPFAM" id="SSF46458">
    <property type="entry name" value="Globin-like"/>
    <property type="match status" value="1"/>
</dbReference>
<keyword evidence="14" id="KW-0560">Oxidoreductase</keyword>
<dbReference type="GO" id="GO:0071500">
    <property type="term" value="P:cellular response to nitrosative stress"/>
    <property type="evidence" value="ECO:0007669"/>
    <property type="project" value="TreeGrafter"/>
</dbReference>
<keyword evidence="13" id="KW-0521">NADP</keyword>
<dbReference type="GO" id="GO:0019825">
    <property type="term" value="F:oxygen binding"/>
    <property type="evidence" value="ECO:0007669"/>
    <property type="project" value="InterPro"/>
</dbReference>
<dbReference type="FunFam" id="1.10.490.10:FF:000003">
    <property type="entry name" value="Flavohemoprotein"/>
    <property type="match status" value="1"/>
</dbReference>
<dbReference type="GO" id="GO:0005344">
    <property type="term" value="F:oxygen carrier activity"/>
    <property type="evidence" value="ECO:0007669"/>
    <property type="project" value="UniProtKB-KW"/>
</dbReference>
<accession>A0A095SIS9</accession>
<comment type="caution">
    <text evidence="26">The sequence shown here is derived from an EMBL/GenBank/DDBJ whole genome shotgun (WGS) entry which is preliminary data.</text>
</comment>
<dbReference type="Pfam" id="PF00970">
    <property type="entry name" value="FAD_binding_6"/>
    <property type="match status" value="1"/>
</dbReference>
<evidence type="ECO:0000256" key="19">
    <source>
        <dbReference type="ARBA" id="ARBA00030929"/>
    </source>
</evidence>
<keyword evidence="12" id="KW-0274">FAD</keyword>
<dbReference type="GO" id="GO:0046872">
    <property type="term" value="F:metal ion binding"/>
    <property type="evidence" value="ECO:0007669"/>
    <property type="project" value="UniProtKB-KW"/>
</dbReference>
<dbReference type="Gene3D" id="2.40.30.10">
    <property type="entry name" value="Translation factors"/>
    <property type="match status" value="1"/>
</dbReference>
<evidence type="ECO:0000256" key="20">
    <source>
        <dbReference type="ARBA" id="ARBA00033187"/>
    </source>
</evidence>
<comment type="function">
    <text evidence="17">Is involved in NO detoxification in an aerobic process, termed nitric oxide dioxygenase (NOD) reaction that utilizes O(2) and NAD(P)H to convert NO to nitrate, which protects the bacterium from various noxious nitrogen compounds. Therefore, plays a central role in the inducible response to nitrosative stress.</text>
</comment>
<dbReference type="PATRIC" id="fig|1177154.3.peg.2351"/>
<dbReference type="Pfam" id="PF00175">
    <property type="entry name" value="NAD_binding_1"/>
    <property type="match status" value="1"/>
</dbReference>
<dbReference type="InterPro" id="IPR039261">
    <property type="entry name" value="FNR_nucleotide-bd"/>
</dbReference>
<evidence type="ECO:0000256" key="8">
    <source>
        <dbReference type="ARBA" id="ARBA00022617"/>
    </source>
</evidence>
<protein>
    <recommendedName>
        <fullName evidence="6">Flavohemoprotein</fullName>
        <ecNumber evidence="5">1.14.12.17</ecNumber>
    </recommendedName>
    <alternativeName>
        <fullName evidence="19">Flavohemoglobin</fullName>
    </alternativeName>
    <alternativeName>
        <fullName evidence="18">Hemoglobin-like protein</fullName>
    </alternativeName>
    <alternativeName>
        <fullName evidence="20">Nitric oxide dioxygenase</fullName>
    </alternativeName>
</protein>
<evidence type="ECO:0000256" key="9">
    <source>
        <dbReference type="ARBA" id="ARBA00022621"/>
    </source>
</evidence>
<comment type="similarity">
    <text evidence="3">In the C-terminal section; belongs to the flavoprotein pyridine nucleotide cytochrome reductase family.</text>
</comment>
<dbReference type="CDD" id="cd06184">
    <property type="entry name" value="flavohem_like_fad_nad_binding"/>
    <property type="match status" value="1"/>
</dbReference>
<dbReference type="CDD" id="cd08922">
    <property type="entry name" value="FHb-globin"/>
    <property type="match status" value="1"/>
</dbReference>
<dbReference type="Gene3D" id="3.40.50.80">
    <property type="entry name" value="Nucleotide-binding domain of ferredoxin-NADP reductase (FNR) module"/>
    <property type="match status" value="1"/>
</dbReference>
<dbReference type="InterPro" id="IPR017938">
    <property type="entry name" value="Riboflavin_synthase-like_b-brl"/>
</dbReference>
<dbReference type="Pfam" id="PF00042">
    <property type="entry name" value="Globin"/>
    <property type="match status" value="1"/>
</dbReference>
<dbReference type="PROSITE" id="PS51384">
    <property type="entry name" value="FAD_FR"/>
    <property type="match status" value="1"/>
</dbReference>
<feature type="domain" description="Globin" evidence="24">
    <location>
        <begin position="1"/>
        <end position="138"/>
    </location>
</feature>
<evidence type="ECO:0000259" key="24">
    <source>
        <dbReference type="PROSITE" id="PS01033"/>
    </source>
</evidence>
<keyword evidence="9 23" id="KW-0561">Oxygen transport</keyword>
<dbReference type="NCBIfam" id="NF009805">
    <property type="entry name" value="PRK13289.1"/>
    <property type="match status" value="1"/>
</dbReference>
<comment type="similarity">
    <text evidence="4">Belongs to the globin family. Two-domain flavohemoproteins subfamily.</text>
</comment>
<dbReference type="GO" id="GO:0071949">
    <property type="term" value="F:FAD binding"/>
    <property type="evidence" value="ECO:0007669"/>
    <property type="project" value="TreeGrafter"/>
</dbReference>
<dbReference type="PROSITE" id="PS01033">
    <property type="entry name" value="GLOBIN"/>
    <property type="match status" value="1"/>
</dbReference>
<evidence type="ECO:0000256" key="21">
    <source>
        <dbReference type="ARBA" id="ARBA00048649"/>
    </source>
</evidence>
<evidence type="ECO:0000256" key="1">
    <source>
        <dbReference type="ARBA" id="ARBA00001970"/>
    </source>
</evidence>
<keyword evidence="27" id="KW-1185">Reference proteome</keyword>
<evidence type="ECO:0000256" key="2">
    <source>
        <dbReference type="ARBA" id="ARBA00001974"/>
    </source>
</evidence>
<sequence length="404" mass="43968">MLTESQLAVIKQTVPILQEHGETLTRHFYQRMFRENPEVLAFFNPAHQHAGTQQRALAGAICAYAQHIENPAVLADAVELIAQKHASLQILAEHYPIVGANLLAAIQEVLGEGATEAVIDAWGAAYGVLADILIAREAEIYAAQQQEFGWKGFRRFVVARREAASGNIASFYLRPEDGKPLSASQPGQYITVRVAPDGGEPVMRNYSLSGKHDPEQYRISVKKEGSQVEGVPDGVVSAFLHDQVGEGDVVELAPPCGEFTLQPAPADDAPLVLIAGGVGITPLMAMLHGALETQSGREVILIQCARNSAERPFVEELNSLQGMHPNLRCHVRLSEASAEDEGFDSEGFVDGELLDELVGDRRAQYYFCGPAAMMRMVNRLLLSRGVGAENIHFEFFGPQEDMAA</sequence>
<dbReference type="GO" id="GO:0008941">
    <property type="term" value="F:nitric oxide dioxygenase NAD(P)H activity"/>
    <property type="evidence" value="ECO:0007669"/>
    <property type="project" value="UniProtKB-EC"/>
</dbReference>
<dbReference type="SUPFAM" id="SSF52343">
    <property type="entry name" value="Ferredoxin reductase-like, C-terminal NADP-linked domain"/>
    <property type="match status" value="1"/>
</dbReference>
<feature type="domain" description="FAD-binding FR-type" evidence="25">
    <location>
        <begin position="151"/>
        <end position="262"/>
    </location>
</feature>
<evidence type="ECO:0000259" key="25">
    <source>
        <dbReference type="PROSITE" id="PS51384"/>
    </source>
</evidence>
<evidence type="ECO:0000256" key="14">
    <source>
        <dbReference type="ARBA" id="ARBA00023002"/>
    </source>
</evidence>
<dbReference type="PANTHER" id="PTHR43396">
    <property type="entry name" value="FLAVOHEMOPROTEIN"/>
    <property type="match status" value="1"/>
</dbReference>
<dbReference type="EMBL" id="ARXV01000008">
    <property type="protein sequence ID" value="KGD64556.1"/>
    <property type="molecule type" value="Genomic_DNA"/>
</dbReference>
<dbReference type="InterPro" id="IPR008333">
    <property type="entry name" value="Cbr1-like_FAD-bd_dom"/>
</dbReference>
<evidence type="ECO:0000256" key="5">
    <source>
        <dbReference type="ARBA" id="ARBA00012229"/>
    </source>
</evidence>
<comment type="catalytic activity">
    <reaction evidence="22">
        <text>2 nitric oxide + NADPH + 2 O2 = 2 nitrate + NADP(+) + H(+)</text>
        <dbReference type="Rhea" id="RHEA:19465"/>
        <dbReference type="ChEBI" id="CHEBI:15378"/>
        <dbReference type="ChEBI" id="CHEBI:15379"/>
        <dbReference type="ChEBI" id="CHEBI:16480"/>
        <dbReference type="ChEBI" id="CHEBI:17632"/>
        <dbReference type="ChEBI" id="CHEBI:57783"/>
        <dbReference type="ChEBI" id="CHEBI:58349"/>
        <dbReference type="EC" id="1.14.12.17"/>
    </reaction>
</comment>
<evidence type="ECO:0000256" key="16">
    <source>
        <dbReference type="ARBA" id="ARBA00023027"/>
    </source>
</evidence>
<keyword evidence="7" id="KW-0216">Detoxification</keyword>
<evidence type="ECO:0000256" key="6">
    <source>
        <dbReference type="ARBA" id="ARBA00014637"/>
    </source>
</evidence>
<dbReference type="InterPro" id="IPR017927">
    <property type="entry name" value="FAD-bd_FR_type"/>
</dbReference>
<reference evidence="26 27" key="1">
    <citation type="submission" date="2012-09" db="EMBL/GenBank/DDBJ databases">
        <title>Genome Sequence of alkane-degrading Bacterium Alcanivorax sp. 19-m-6.</title>
        <authorList>
            <person name="Lai Q."/>
            <person name="Shao Z."/>
        </authorList>
    </citation>
    <scope>NUCLEOTIDE SEQUENCE [LARGE SCALE GENOMIC DNA]</scope>
    <source>
        <strain evidence="26 27">19-m-6</strain>
    </source>
</reference>
<dbReference type="InterPro" id="IPR012292">
    <property type="entry name" value="Globin/Proto"/>
</dbReference>
<evidence type="ECO:0000313" key="27">
    <source>
        <dbReference type="Proteomes" id="UP000029444"/>
    </source>
</evidence>
<keyword evidence="23" id="KW-0813">Transport</keyword>
<evidence type="ECO:0000313" key="26">
    <source>
        <dbReference type="EMBL" id="KGD64556.1"/>
    </source>
</evidence>
<dbReference type="SUPFAM" id="SSF63380">
    <property type="entry name" value="Riboflavin synthase domain-like"/>
    <property type="match status" value="1"/>
</dbReference>
<evidence type="ECO:0000256" key="23">
    <source>
        <dbReference type="RuleBase" id="RU000356"/>
    </source>
</evidence>
<dbReference type="EC" id="1.14.12.17" evidence="5"/>
<evidence type="ECO:0000256" key="18">
    <source>
        <dbReference type="ARBA" id="ARBA00030024"/>
    </source>
</evidence>
<evidence type="ECO:0000256" key="10">
    <source>
        <dbReference type="ARBA" id="ARBA00022630"/>
    </source>
</evidence>
<dbReference type="AlphaFoldDB" id="A0A095SIS9"/>
<evidence type="ECO:0000256" key="7">
    <source>
        <dbReference type="ARBA" id="ARBA00022575"/>
    </source>
</evidence>
<evidence type="ECO:0000256" key="12">
    <source>
        <dbReference type="ARBA" id="ARBA00022827"/>
    </source>
</evidence>
<comment type="cofactor">
    <cofactor evidence="2">
        <name>FAD</name>
        <dbReference type="ChEBI" id="CHEBI:57692"/>
    </cofactor>
</comment>
<organism evidence="26 27">
    <name type="scientific">Alcanivorax nanhaiticus</name>
    <dbReference type="NCBI Taxonomy" id="1177154"/>
    <lineage>
        <taxon>Bacteria</taxon>
        <taxon>Pseudomonadati</taxon>
        <taxon>Pseudomonadota</taxon>
        <taxon>Gammaproteobacteria</taxon>
        <taxon>Oceanospirillales</taxon>
        <taxon>Alcanivoracaceae</taxon>
        <taxon>Alcanivorax</taxon>
    </lineage>
</organism>
<dbReference type="PANTHER" id="PTHR43396:SF3">
    <property type="entry name" value="FLAVOHEMOPROTEIN"/>
    <property type="match status" value="1"/>
</dbReference>
<gene>
    <name evidence="26" type="ORF">Y5S_02311</name>
</gene>
<dbReference type="GO" id="GO:0046210">
    <property type="term" value="P:nitric oxide catabolic process"/>
    <property type="evidence" value="ECO:0007669"/>
    <property type="project" value="TreeGrafter"/>
</dbReference>
<evidence type="ECO:0000256" key="4">
    <source>
        <dbReference type="ARBA" id="ARBA00008414"/>
    </source>
</evidence>
<dbReference type="InterPro" id="IPR009050">
    <property type="entry name" value="Globin-like_sf"/>
</dbReference>
<dbReference type="GO" id="GO:0020037">
    <property type="term" value="F:heme binding"/>
    <property type="evidence" value="ECO:0007669"/>
    <property type="project" value="InterPro"/>
</dbReference>
<keyword evidence="11" id="KW-0479">Metal-binding</keyword>
<dbReference type="InterPro" id="IPR000971">
    <property type="entry name" value="Globin"/>
</dbReference>
<evidence type="ECO:0000256" key="15">
    <source>
        <dbReference type="ARBA" id="ARBA00023004"/>
    </source>
</evidence>
<dbReference type="GO" id="GO:0009636">
    <property type="term" value="P:response to toxic substance"/>
    <property type="evidence" value="ECO:0007669"/>
    <property type="project" value="UniProtKB-KW"/>
</dbReference>
<proteinExistence type="inferred from homology"/>
<evidence type="ECO:0000256" key="11">
    <source>
        <dbReference type="ARBA" id="ARBA00022723"/>
    </source>
</evidence>
<dbReference type="eggNOG" id="COG1017">
    <property type="taxonomic scope" value="Bacteria"/>
</dbReference>
<name>A0A095SIS9_9GAMM</name>
<keyword evidence="8 23" id="KW-0349">Heme</keyword>
<dbReference type="Gene3D" id="1.10.490.10">
    <property type="entry name" value="Globins"/>
    <property type="match status" value="1"/>
</dbReference>
<dbReference type="FunFam" id="2.40.30.10:FF:000034">
    <property type="entry name" value="Flavohemoprotein"/>
    <property type="match status" value="1"/>
</dbReference>
<dbReference type="Proteomes" id="UP000029444">
    <property type="component" value="Unassembled WGS sequence"/>
</dbReference>
<comment type="catalytic activity">
    <reaction evidence="21">
        <text>2 nitric oxide + NADH + 2 O2 = 2 nitrate + NAD(+) + H(+)</text>
        <dbReference type="Rhea" id="RHEA:19469"/>
        <dbReference type="ChEBI" id="CHEBI:15378"/>
        <dbReference type="ChEBI" id="CHEBI:15379"/>
        <dbReference type="ChEBI" id="CHEBI:16480"/>
        <dbReference type="ChEBI" id="CHEBI:17632"/>
        <dbReference type="ChEBI" id="CHEBI:57540"/>
        <dbReference type="ChEBI" id="CHEBI:57945"/>
        <dbReference type="EC" id="1.14.12.17"/>
    </reaction>
</comment>
<dbReference type="STRING" id="1177154.Y5S_02311"/>
<keyword evidence="26" id="KW-0223">Dioxygenase</keyword>
<dbReference type="InterPro" id="IPR001433">
    <property type="entry name" value="OxRdtase_FAD/NAD-bd"/>
</dbReference>
<dbReference type="PRINTS" id="PR00406">
    <property type="entry name" value="CYTB5RDTASE"/>
</dbReference>
<dbReference type="RefSeq" id="WP_035233138.1">
    <property type="nucleotide sequence ID" value="NZ_ARXV01000008.1"/>
</dbReference>
<evidence type="ECO:0000256" key="17">
    <source>
        <dbReference type="ARBA" id="ARBA00025094"/>
    </source>
</evidence>